<evidence type="ECO:0000256" key="3">
    <source>
        <dbReference type="ARBA" id="ARBA00008779"/>
    </source>
</evidence>
<keyword evidence="4" id="KW-0479">Metal-binding</keyword>
<dbReference type="InParanoid" id="F6V779"/>
<keyword evidence="21" id="KW-1185">Reference proteome</keyword>
<keyword evidence="10" id="KW-0325">Glycoprotein</keyword>
<dbReference type="FunFam" id="3.40.720.10:FF:000027">
    <property type="entry name" value="iduronate 2-sulfatase"/>
    <property type="match status" value="1"/>
</dbReference>
<reference evidence="21" key="1">
    <citation type="journal article" date="2002" name="Science">
        <title>The draft genome of Ciona intestinalis: insights into chordate and vertebrate origins.</title>
        <authorList>
            <person name="Dehal P."/>
            <person name="Satou Y."/>
            <person name="Campbell R.K."/>
            <person name="Chapman J."/>
            <person name="Degnan B."/>
            <person name="De Tomaso A."/>
            <person name="Davidson B."/>
            <person name="Di Gregorio A."/>
            <person name="Gelpke M."/>
            <person name="Goodstein D.M."/>
            <person name="Harafuji N."/>
            <person name="Hastings K.E."/>
            <person name="Ho I."/>
            <person name="Hotta K."/>
            <person name="Huang W."/>
            <person name="Kawashima T."/>
            <person name="Lemaire P."/>
            <person name="Martinez D."/>
            <person name="Meinertzhagen I.A."/>
            <person name="Necula S."/>
            <person name="Nonaka M."/>
            <person name="Putnam N."/>
            <person name="Rash S."/>
            <person name="Saiga H."/>
            <person name="Satake M."/>
            <person name="Terry A."/>
            <person name="Yamada L."/>
            <person name="Wang H.G."/>
            <person name="Awazu S."/>
            <person name="Azumi K."/>
            <person name="Boore J."/>
            <person name="Branno M."/>
            <person name="Chin-Bow S."/>
            <person name="DeSantis R."/>
            <person name="Doyle S."/>
            <person name="Francino P."/>
            <person name="Keys D.N."/>
            <person name="Haga S."/>
            <person name="Hayashi H."/>
            <person name="Hino K."/>
            <person name="Imai K.S."/>
            <person name="Inaba K."/>
            <person name="Kano S."/>
            <person name="Kobayashi K."/>
            <person name="Kobayashi M."/>
            <person name="Lee B.I."/>
            <person name="Makabe K.W."/>
            <person name="Manohar C."/>
            <person name="Matassi G."/>
            <person name="Medina M."/>
            <person name="Mochizuki Y."/>
            <person name="Mount S."/>
            <person name="Morishita T."/>
            <person name="Miura S."/>
            <person name="Nakayama A."/>
            <person name="Nishizaka S."/>
            <person name="Nomoto H."/>
            <person name="Ohta F."/>
            <person name="Oishi K."/>
            <person name="Rigoutsos I."/>
            <person name="Sano M."/>
            <person name="Sasaki A."/>
            <person name="Sasakura Y."/>
            <person name="Shoguchi E."/>
            <person name="Shin-i T."/>
            <person name="Spagnuolo A."/>
            <person name="Stainier D."/>
            <person name="Suzuki M.M."/>
            <person name="Tassy O."/>
            <person name="Takatori N."/>
            <person name="Tokuoka M."/>
            <person name="Yagi K."/>
            <person name="Yoshizaki F."/>
            <person name="Wada S."/>
            <person name="Zhang C."/>
            <person name="Hyatt P.D."/>
            <person name="Larimer F."/>
            <person name="Detter C."/>
            <person name="Doggett N."/>
            <person name="Glavina T."/>
            <person name="Hawkins T."/>
            <person name="Richardson P."/>
            <person name="Lucas S."/>
            <person name="Kohara Y."/>
            <person name="Levine M."/>
            <person name="Satoh N."/>
            <person name="Rokhsar D.S."/>
        </authorList>
    </citation>
    <scope>NUCLEOTIDE SEQUENCE [LARGE SCALE GENOMIC DNA]</scope>
</reference>
<evidence type="ECO:0000256" key="2">
    <source>
        <dbReference type="ARBA" id="ARBA00004371"/>
    </source>
</evidence>
<reference evidence="20" key="3">
    <citation type="submission" date="2025-09" db="UniProtKB">
        <authorList>
            <consortium name="Ensembl"/>
        </authorList>
    </citation>
    <scope>IDENTIFICATION</scope>
</reference>
<comment type="cofactor">
    <cofactor evidence="1">
        <name>Ca(2+)</name>
        <dbReference type="ChEBI" id="CHEBI:29108"/>
    </cofactor>
</comment>
<dbReference type="GO" id="GO:0005764">
    <property type="term" value="C:lysosome"/>
    <property type="evidence" value="ECO:0000318"/>
    <property type="project" value="GO_Central"/>
</dbReference>
<dbReference type="InterPro" id="IPR017850">
    <property type="entry name" value="Alkaline_phosphatase_core_sf"/>
</dbReference>
<accession>F6V779</accession>
<evidence type="ECO:0000313" key="20">
    <source>
        <dbReference type="Ensembl" id="ENSCINP00000012051.3"/>
    </source>
</evidence>
<evidence type="ECO:0000256" key="7">
    <source>
        <dbReference type="ARBA" id="ARBA00022837"/>
    </source>
</evidence>
<evidence type="ECO:0000256" key="1">
    <source>
        <dbReference type="ARBA" id="ARBA00001913"/>
    </source>
</evidence>
<evidence type="ECO:0000256" key="10">
    <source>
        <dbReference type="ARBA" id="ARBA00023180"/>
    </source>
</evidence>
<comment type="function">
    <text evidence="13">Lysosomal enzyme involved in the degradation pathway of dermatan sulfate and heparan sulfate.</text>
</comment>
<evidence type="ECO:0000256" key="8">
    <source>
        <dbReference type="ARBA" id="ARBA00023145"/>
    </source>
</evidence>
<evidence type="ECO:0000256" key="12">
    <source>
        <dbReference type="ARBA" id="ARBA00050460"/>
    </source>
</evidence>
<dbReference type="InterPro" id="IPR024607">
    <property type="entry name" value="Sulfatase_CS"/>
</dbReference>
<evidence type="ECO:0000256" key="6">
    <source>
        <dbReference type="ARBA" id="ARBA00022801"/>
    </source>
</evidence>
<evidence type="ECO:0000256" key="16">
    <source>
        <dbReference type="ARBA" id="ARBA00068336"/>
    </source>
</evidence>
<sequence length="557" mass="64228">LNIIYVNSCRLWWFLYIFMFILGNMTSSAESGRPNVLFLVIDDLRPALGCYDYPKIFSPNIDKLASFSMKFENAHIQQAVCGPSRTSFLTSRRPDTTRLYDFGSYWRTHAGNYTSLPQHFKENGYFTYSIGKVFHPDEGICSNYNDDFPLSWSLPACHPPTQKYKMKQVCPGPDGKLHMNLLCPVNVSTQPEHSLPDIQSAGHAVEMIRKFSNNKSQPFFLAVGFHKPHIPYKFPEQYLDLYPISEIDLAPNPFIPKELPPVAFSPYTQMRIREDVKSLNLSFPFGPIPYDFQRKIRQHYYSSVTYMDSMVGKVLQQLEQSGFADNTIITLIGDHGRWSLGEHGDWCKYENFEVTTRVPMLVHVPGMTDVNKGKKAKFQYIDVFNEKPRKSVKKGPHLNVLVEAVDLFPTLAELAQLPVPPKCPESPFKVKFCTEGASFAQLIEYSSGIPWKSAVFSQYPRPSDYPQQNTDLPSLKDIRIMGYTMRTHHYRYTAWVSFNPVKFFANFSEVHARELYLRDSDPLEIYNVANLKEYSNLVSKLHTRLAKGWRHEVFDFQ</sequence>
<dbReference type="InterPro" id="IPR000917">
    <property type="entry name" value="Sulfatase_N"/>
</dbReference>
<keyword evidence="9" id="KW-1015">Disulfide bond</keyword>
<feature type="transmembrane region" description="Helical" evidence="18">
    <location>
        <begin position="12"/>
        <end position="29"/>
    </location>
</feature>
<evidence type="ECO:0000256" key="11">
    <source>
        <dbReference type="ARBA" id="ARBA00023228"/>
    </source>
</evidence>
<evidence type="ECO:0000259" key="19">
    <source>
        <dbReference type="Pfam" id="PF00884"/>
    </source>
</evidence>
<dbReference type="STRING" id="7719.ENSCINP00000012051"/>
<keyword evidence="18" id="KW-0472">Membrane</keyword>
<keyword evidence="18" id="KW-1133">Transmembrane helix</keyword>
<proteinExistence type="inferred from homology"/>
<evidence type="ECO:0000256" key="9">
    <source>
        <dbReference type="ARBA" id="ARBA00023157"/>
    </source>
</evidence>
<evidence type="ECO:0000256" key="5">
    <source>
        <dbReference type="ARBA" id="ARBA00022729"/>
    </source>
</evidence>
<dbReference type="CDD" id="cd16030">
    <property type="entry name" value="iduronate-2-sulfatase"/>
    <property type="match status" value="1"/>
</dbReference>
<evidence type="ECO:0000256" key="13">
    <source>
        <dbReference type="ARBA" id="ARBA00056350"/>
    </source>
</evidence>
<evidence type="ECO:0000256" key="14">
    <source>
        <dbReference type="ARBA" id="ARBA00062513"/>
    </source>
</evidence>
<evidence type="ECO:0000256" key="15">
    <source>
        <dbReference type="ARBA" id="ARBA00066413"/>
    </source>
</evidence>
<evidence type="ECO:0000256" key="17">
    <source>
        <dbReference type="ARBA" id="ARBA00081076"/>
    </source>
</evidence>
<dbReference type="InterPro" id="IPR035874">
    <property type="entry name" value="IDS"/>
</dbReference>
<keyword evidence="6" id="KW-0378">Hydrolase</keyword>
<dbReference type="Proteomes" id="UP000008144">
    <property type="component" value="Unassembled WGS sequence"/>
</dbReference>
<evidence type="ECO:0000256" key="4">
    <source>
        <dbReference type="ARBA" id="ARBA00022723"/>
    </source>
</evidence>
<dbReference type="SUPFAM" id="SSF53649">
    <property type="entry name" value="Alkaline phosphatase-like"/>
    <property type="match status" value="1"/>
</dbReference>
<keyword evidence="18" id="KW-0812">Transmembrane</keyword>
<dbReference type="PANTHER" id="PTHR45953:SF1">
    <property type="entry name" value="IDURONATE 2-SULFATASE"/>
    <property type="match status" value="1"/>
</dbReference>
<evidence type="ECO:0000313" key="21">
    <source>
        <dbReference type="Proteomes" id="UP000008144"/>
    </source>
</evidence>
<organism evidence="20 21">
    <name type="scientific">Ciona intestinalis</name>
    <name type="common">Transparent sea squirt</name>
    <name type="synonym">Ascidia intestinalis</name>
    <dbReference type="NCBI Taxonomy" id="7719"/>
    <lineage>
        <taxon>Eukaryota</taxon>
        <taxon>Metazoa</taxon>
        <taxon>Chordata</taxon>
        <taxon>Tunicata</taxon>
        <taxon>Ascidiacea</taxon>
        <taxon>Phlebobranchia</taxon>
        <taxon>Cionidae</taxon>
        <taxon>Ciona</taxon>
    </lineage>
</organism>
<dbReference type="GO" id="GO:1901136">
    <property type="term" value="P:carbohydrate derivative catabolic process"/>
    <property type="evidence" value="ECO:0007669"/>
    <property type="project" value="UniProtKB-ARBA"/>
</dbReference>
<dbReference type="Pfam" id="PF00884">
    <property type="entry name" value="Sulfatase"/>
    <property type="match status" value="1"/>
</dbReference>
<reference evidence="20" key="2">
    <citation type="submission" date="2025-08" db="UniProtKB">
        <authorList>
            <consortium name="Ensembl"/>
        </authorList>
    </citation>
    <scope>IDENTIFICATION</scope>
</reference>
<keyword evidence="11" id="KW-0458">Lysosome</keyword>
<comment type="catalytic activity">
    <reaction evidence="12">
        <text>Hydrolysis of the 2-sulfate groups of the L-iduronate 2-sulfate units of dermatan sulfate, heparan sulfate and heparin.</text>
        <dbReference type="EC" id="3.1.6.13"/>
    </reaction>
</comment>
<keyword evidence="8" id="KW-0865">Zymogen</keyword>
<comment type="subunit">
    <text evidence="14">Monomer. The 58-kDa mature form is composed of two chains resulting from proteolitic processing, the 42-kDa chain and the 14-kDa chain that remain stably associated and form the 58-kDa intermediate form which is enzymatically active.</text>
</comment>
<dbReference type="AlphaFoldDB" id="F6V779"/>
<dbReference type="GO" id="GO:0046872">
    <property type="term" value="F:metal ion binding"/>
    <property type="evidence" value="ECO:0007669"/>
    <property type="project" value="UniProtKB-KW"/>
</dbReference>
<dbReference type="Gene3D" id="3.40.720.10">
    <property type="entry name" value="Alkaline Phosphatase, subunit A"/>
    <property type="match status" value="1"/>
</dbReference>
<dbReference type="EC" id="3.1.6.13" evidence="15"/>
<dbReference type="OMA" id="CQQAICG"/>
<feature type="domain" description="Sulfatase N-terminal" evidence="19">
    <location>
        <begin position="34"/>
        <end position="416"/>
    </location>
</feature>
<evidence type="ECO:0000256" key="18">
    <source>
        <dbReference type="SAM" id="Phobius"/>
    </source>
</evidence>
<dbReference type="GO" id="GO:0004423">
    <property type="term" value="F:iduronate-2-sulfatase activity"/>
    <property type="evidence" value="ECO:0000318"/>
    <property type="project" value="GO_Central"/>
</dbReference>
<name>F6V779_CIOIN</name>
<comment type="subcellular location">
    <subcellularLocation>
        <location evidence="2">Lysosome</location>
    </subcellularLocation>
</comment>
<protein>
    <recommendedName>
        <fullName evidence="16">Iduronate 2-sulfatase</fullName>
        <ecNumber evidence="15">3.1.6.13</ecNumber>
    </recommendedName>
    <alternativeName>
        <fullName evidence="17">Alpha-L-iduronate sulfate sulfatase</fullName>
    </alternativeName>
</protein>
<dbReference type="GO" id="GO:0043202">
    <property type="term" value="C:lysosomal lumen"/>
    <property type="evidence" value="ECO:0007669"/>
    <property type="project" value="UniProtKB-ARBA"/>
</dbReference>
<comment type="similarity">
    <text evidence="3">Belongs to the sulfatase family.</text>
</comment>
<dbReference type="GeneTree" id="ENSGT00940000156803"/>
<keyword evidence="5" id="KW-0732">Signal</keyword>
<dbReference type="PROSITE" id="PS00149">
    <property type="entry name" value="SULFATASE_2"/>
    <property type="match status" value="1"/>
</dbReference>
<dbReference type="Ensembl" id="ENSCINT00000012051.3">
    <property type="protein sequence ID" value="ENSCINP00000012051.3"/>
    <property type="gene ID" value="ENSCING00000005829.3"/>
</dbReference>
<keyword evidence="7" id="KW-0106">Calcium</keyword>
<dbReference type="PANTHER" id="PTHR45953">
    <property type="entry name" value="IDURONATE 2-SULFATASE"/>
    <property type="match status" value="1"/>
</dbReference>